<evidence type="ECO:0000256" key="3">
    <source>
        <dbReference type="ARBA" id="ARBA00022676"/>
    </source>
</evidence>
<dbReference type="KEGG" id="hbq:QI031_16550"/>
<evidence type="ECO:0000256" key="6">
    <source>
        <dbReference type="ARBA" id="ARBA00022989"/>
    </source>
</evidence>
<accession>A0AAJ6NN30</accession>
<keyword evidence="11" id="KW-1185">Reference proteome</keyword>
<feature type="transmembrane region" description="Helical" evidence="8">
    <location>
        <begin position="398"/>
        <end position="416"/>
    </location>
</feature>
<feature type="transmembrane region" description="Helical" evidence="8">
    <location>
        <begin position="280"/>
        <end position="298"/>
    </location>
</feature>
<keyword evidence="4 10" id="KW-0808">Transferase</keyword>
<dbReference type="InterPro" id="IPR038731">
    <property type="entry name" value="RgtA/B/C-like"/>
</dbReference>
<feature type="transmembrane region" description="Helical" evidence="8">
    <location>
        <begin position="162"/>
        <end position="179"/>
    </location>
</feature>
<evidence type="ECO:0000313" key="11">
    <source>
        <dbReference type="Proteomes" id="UP001223520"/>
    </source>
</evidence>
<feature type="transmembrane region" description="Helical" evidence="8">
    <location>
        <begin position="357"/>
        <end position="377"/>
    </location>
</feature>
<dbReference type="Proteomes" id="UP001223520">
    <property type="component" value="Chromosome"/>
</dbReference>
<feature type="transmembrane region" description="Helical" evidence="8">
    <location>
        <begin position="191"/>
        <end position="219"/>
    </location>
</feature>
<feature type="transmembrane region" description="Helical" evidence="8">
    <location>
        <begin position="239"/>
        <end position="259"/>
    </location>
</feature>
<proteinExistence type="predicted"/>
<evidence type="ECO:0000256" key="7">
    <source>
        <dbReference type="ARBA" id="ARBA00023136"/>
    </source>
</evidence>
<dbReference type="EC" id="2.4.-.-" evidence="10"/>
<dbReference type="PANTHER" id="PTHR33908">
    <property type="entry name" value="MANNOSYLTRANSFERASE YKCB-RELATED"/>
    <property type="match status" value="1"/>
</dbReference>
<keyword evidence="5 8" id="KW-0812">Transmembrane</keyword>
<dbReference type="GO" id="GO:0016763">
    <property type="term" value="F:pentosyltransferase activity"/>
    <property type="evidence" value="ECO:0007669"/>
    <property type="project" value="TreeGrafter"/>
</dbReference>
<evidence type="ECO:0000256" key="4">
    <source>
        <dbReference type="ARBA" id="ARBA00022679"/>
    </source>
</evidence>
<evidence type="ECO:0000256" key="2">
    <source>
        <dbReference type="ARBA" id="ARBA00022475"/>
    </source>
</evidence>
<protein>
    <submittedName>
        <fullName evidence="10">Glycosyltransferase family 39 protein</fullName>
        <ecNumber evidence="10">2.4.-.-</ecNumber>
    </submittedName>
</protein>
<dbReference type="Pfam" id="PF13231">
    <property type="entry name" value="PMT_2"/>
    <property type="match status" value="1"/>
</dbReference>
<dbReference type="GO" id="GO:0009103">
    <property type="term" value="P:lipopolysaccharide biosynthetic process"/>
    <property type="evidence" value="ECO:0007669"/>
    <property type="project" value="UniProtKB-ARBA"/>
</dbReference>
<sequence>MKRSPLLFAIFLISLTLRTLEITASLNTDEGLWIYRGSQFIKHLLEGDLIGTFLKHHPGVPNMWLSGSSMWLNCWLHKLFPSLIDIDLPLNVGACLNIQEFPIPLYIIPRLAQAVITSACMVYLYILAKRLFSKAVALCTVSLLLLEPFFLAYQRFITTDALQADFAVLAILLFLLYLRKDGERKSLLLSGLFLGLATAAKITALFLLPAVALLIILIELGVWQSSFPKRGWKRQFQDFAFWVTTIVVVFILIFPAMWVSPGYVFTKIYKGVLQESDRGFLFFLGQLTHSPGILFYPLVLAYRLSPVLQAGLLATGTVLLIPKLRRQQQKVPELTALILISLCVLLILSLSDNKIDRYINLCLPVLGLLGAVGWLKIISGMKYWLGDRVPNFLIDRGLLTALTLLLLQLIFLLPHYPYYLTYYNPLLGGVKVAQNIFMIGQGEGLEKAAQWLNQSPNVKEIKVASWYSRYFATYFHGETLPIDKRISSGIQPWTQANRVVFYKNQLQRQLPEPKILNYFAMQQPLYTVRLHDVDYVWVYPGALPLAEDIKHIQFPLSLSFGEQVRLLGYDLNQTKVSTNGDLIITFYWQFLTPLPADVLLQIGWRDRFTDASGADNDNPTKFSHTFLLDGYVSPEQISRGTVLRDVHKLKISPTQSSHSYQLKAKLFSPSQEKVLGQAVIK</sequence>
<keyword evidence="6 8" id="KW-1133">Transmembrane helix</keyword>
<evidence type="ECO:0000256" key="8">
    <source>
        <dbReference type="SAM" id="Phobius"/>
    </source>
</evidence>
<feature type="transmembrane region" description="Helical" evidence="8">
    <location>
        <begin position="107"/>
        <end position="128"/>
    </location>
</feature>
<organism evidence="10 11">
    <name type="scientific">Halotia branconii CENA392</name>
    <dbReference type="NCBI Taxonomy" id="1539056"/>
    <lineage>
        <taxon>Bacteria</taxon>
        <taxon>Bacillati</taxon>
        <taxon>Cyanobacteriota</taxon>
        <taxon>Cyanophyceae</taxon>
        <taxon>Nostocales</taxon>
        <taxon>Nodulariaceae</taxon>
        <taxon>Halotia</taxon>
    </lineage>
</organism>
<name>A0AAJ6NN30_9CYAN</name>
<feature type="transmembrane region" description="Helical" evidence="8">
    <location>
        <begin position="334"/>
        <end position="351"/>
    </location>
</feature>
<dbReference type="AlphaFoldDB" id="A0AAJ6NN30"/>
<keyword evidence="7 8" id="KW-0472">Membrane</keyword>
<feature type="transmembrane region" description="Helical" evidence="8">
    <location>
        <begin position="304"/>
        <end position="322"/>
    </location>
</feature>
<feature type="transmembrane region" description="Helical" evidence="8">
    <location>
        <begin position="135"/>
        <end position="156"/>
    </location>
</feature>
<feature type="domain" description="Glycosyltransferase RgtA/B/C/D-like" evidence="9">
    <location>
        <begin position="110"/>
        <end position="254"/>
    </location>
</feature>
<comment type="subcellular location">
    <subcellularLocation>
        <location evidence="1">Cell membrane</location>
        <topology evidence="1">Multi-pass membrane protein</topology>
    </subcellularLocation>
</comment>
<evidence type="ECO:0000256" key="5">
    <source>
        <dbReference type="ARBA" id="ARBA00022692"/>
    </source>
</evidence>
<keyword evidence="2" id="KW-1003">Cell membrane</keyword>
<dbReference type="EMBL" id="CP124543">
    <property type="protein sequence ID" value="WGV23436.1"/>
    <property type="molecule type" value="Genomic_DNA"/>
</dbReference>
<dbReference type="GO" id="GO:0005886">
    <property type="term" value="C:plasma membrane"/>
    <property type="evidence" value="ECO:0007669"/>
    <property type="project" value="UniProtKB-SubCell"/>
</dbReference>
<evidence type="ECO:0000313" key="10">
    <source>
        <dbReference type="EMBL" id="WGV23436.1"/>
    </source>
</evidence>
<gene>
    <name evidence="10" type="ORF">QI031_16550</name>
</gene>
<evidence type="ECO:0000259" key="9">
    <source>
        <dbReference type="Pfam" id="PF13231"/>
    </source>
</evidence>
<dbReference type="PANTHER" id="PTHR33908:SF11">
    <property type="entry name" value="MEMBRANE PROTEIN"/>
    <property type="match status" value="1"/>
</dbReference>
<reference evidence="10 11" key="1">
    <citation type="journal article" date="2023" name="Limnol Oceanogr Lett">
        <title>Environmental adaptations by the intertidal Antarctic cyanobacterium Halotia branconii CENA392 as revealed using long-read genome sequencing.</title>
        <authorList>
            <person name="Dextro R.B."/>
            <person name="Delbaje E."/>
            <person name="Freitas P.N.N."/>
            <person name="Geraldes V."/>
            <person name="Pinto E."/>
            <person name="Long P.F."/>
            <person name="Fiore M.F."/>
        </authorList>
    </citation>
    <scope>NUCLEOTIDE SEQUENCE [LARGE SCALE GENOMIC DNA]</scope>
    <source>
        <strain evidence="10 11">CENA392</strain>
    </source>
</reference>
<dbReference type="InterPro" id="IPR050297">
    <property type="entry name" value="LipidA_mod_glycosyltrf_83"/>
</dbReference>
<dbReference type="RefSeq" id="WP_281480762.1">
    <property type="nucleotide sequence ID" value="NZ_CP124543.1"/>
</dbReference>
<keyword evidence="3 10" id="KW-0328">Glycosyltransferase</keyword>
<evidence type="ECO:0000256" key="1">
    <source>
        <dbReference type="ARBA" id="ARBA00004651"/>
    </source>
</evidence>